<evidence type="ECO:0000256" key="1">
    <source>
        <dbReference type="ARBA" id="ARBA00007692"/>
    </source>
</evidence>
<dbReference type="PANTHER" id="PTHR13068">
    <property type="entry name" value="CGI-12 PROTEIN-RELATED"/>
    <property type="match status" value="1"/>
</dbReference>
<proteinExistence type="inferred from homology"/>
<dbReference type="InterPro" id="IPR003690">
    <property type="entry name" value="MTERF"/>
</dbReference>
<dbReference type="Gene3D" id="1.25.70.10">
    <property type="entry name" value="Transcription termination factor 3, mitochondrial"/>
    <property type="match status" value="1"/>
</dbReference>
<comment type="caution">
    <text evidence="4">The sequence shown here is derived from an EMBL/GenBank/DDBJ whole genome shotgun (WGS) entry which is preliminary data.</text>
</comment>
<name>A0A426YIS1_ENSVE</name>
<gene>
    <name evidence="4" type="ORF">B296_00046113</name>
</gene>
<dbReference type="PANTHER" id="PTHR13068:SF139">
    <property type="entry name" value="TRANSCRIPTION TERMINATION FACTOR MTEF1, CHLOROPLASTIC"/>
    <property type="match status" value="1"/>
</dbReference>
<keyword evidence="2" id="KW-0804">Transcription</keyword>
<evidence type="ECO:0000256" key="3">
    <source>
        <dbReference type="ARBA" id="ARBA00022946"/>
    </source>
</evidence>
<evidence type="ECO:0000313" key="5">
    <source>
        <dbReference type="Proteomes" id="UP000287651"/>
    </source>
</evidence>
<dbReference type="Pfam" id="PF02536">
    <property type="entry name" value="mTERF"/>
    <property type="match status" value="1"/>
</dbReference>
<dbReference type="SMART" id="SM00733">
    <property type="entry name" value="Mterf"/>
    <property type="match status" value="5"/>
</dbReference>
<reference evidence="4 5" key="1">
    <citation type="journal article" date="2014" name="Agronomy (Basel)">
        <title>A Draft Genome Sequence for Ensete ventricosum, the Drought-Tolerant Tree Against Hunger.</title>
        <authorList>
            <person name="Harrison J."/>
            <person name="Moore K.A."/>
            <person name="Paszkiewicz K."/>
            <person name="Jones T."/>
            <person name="Grant M."/>
            <person name="Ambacheew D."/>
            <person name="Muzemil S."/>
            <person name="Studholme D.J."/>
        </authorList>
    </citation>
    <scope>NUCLEOTIDE SEQUENCE [LARGE SCALE GENOMIC DNA]</scope>
</reference>
<evidence type="ECO:0000313" key="4">
    <source>
        <dbReference type="EMBL" id="RRT51652.1"/>
    </source>
</evidence>
<dbReference type="GO" id="GO:0003676">
    <property type="term" value="F:nucleic acid binding"/>
    <property type="evidence" value="ECO:0007669"/>
    <property type="project" value="InterPro"/>
</dbReference>
<dbReference type="Proteomes" id="UP000287651">
    <property type="component" value="Unassembled WGS sequence"/>
</dbReference>
<keyword evidence="2" id="KW-0806">Transcription termination</keyword>
<dbReference type="InterPro" id="IPR038538">
    <property type="entry name" value="MTERF_sf"/>
</dbReference>
<keyword evidence="2" id="KW-0805">Transcription regulation</keyword>
<dbReference type="GO" id="GO:0006353">
    <property type="term" value="P:DNA-templated transcription termination"/>
    <property type="evidence" value="ECO:0007669"/>
    <property type="project" value="UniProtKB-KW"/>
</dbReference>
<sequence length="274" mass="31041">MAIALGSVRPPILSSRQAATCNHKPSSVSSPSPPLVLRFRTSRRQNLRYLKSLGITAASPESIAWTLAVVEFLKSKGFSDRHFPRLSSACPTIFSSADVNRTLAPVLAFLVAELSADPDQARDLILRCPDLLMASVDYRLRPTLLFLRELGLRSLSSPTNLNAHLLNTPVEKLASKIRFLEGLGLSHQEASKVCARCPAIFGYSAENNLRPKVEYLVHEMGRSMEEVNKFPQYFAFSMEKRIKPRHLHLKERGIRIPLQRMLLWSDDRFYRKWK</sequence>
<keyword evidence="3" id="KW-0809">Transit peptide</keyword>
<organism evidence="4 5">
    <name type="scientific">Ensete ventricosum</name>
    <name type="common">Abyssinian banana</name>
    <name type="synonym">Musa ensete</name>
    <dbReference type="NCBI Taxonomy" id="4639"/>
    <lineage>
        <taxon>Eukaryota</taxon>
        <taxon>Viridiplantae</taxon>
        <taxon>Streptophyta</taxon>
        <taxon>Embryophyta</taxon>
        <taxon>Tracheophyta</taxon>
        <taxon>Spermatophyta</taxon>
        <taxon>Magnoliopsida</taxon>
        <taxon>Liliopsida</taxon>
        <taxon>Zingiberales</taxon>
        <taxon>Musaceae</taxon>
        <taxon>Ensete</taxon>
    </lineage>
</organism>
<dbReference type="AlphaFoldDB" id="A0A426YIS1"/>
<dbReference type="EMBL" id="AMZH03012113">
    <property type="protein sequence ID" value="RRT51652.1"/>
    <property type="molecule type" value="Genomic_DNA"/>
</dbReference>
<protein>
    <submittedName>
        <fullName evidence="4">Uncharacterized protein</fullName>
    </submittedName>
</protein>
<evidence type="ECO:0000256" key="2">
    <source>
        <dbReference type="ARBA" id="ARBA00022472"/>
    </source>
</evidence>
<accession>A0A426YIS1</accession>
<comment type="similarity">
    <text evidence="1">Belongs to the mTERF family.</text>
</comment>